<keyword evidence="6" id="KW-0687">Ribonucleoprotein</keyword>
<protein>
    <recommendedName>
        <fullName evidence="7">Small ribosomal subunit protein mS29</fullName>
    </recommendedName>
</protein>
<dbReference type="InterPro" id="IPR019368">
    <property type="entry name" value="Ribosomal_mS29"/>
</dbReference>
<comment type="similarity">
    <text evidence="2">Belongs to the mitochondrion-specific ribosomal protein mS29 family.</text>
</comment>
<evidence type="ECO:0000256" key="6">
    <source>
        <dbReference type="ARBA" id="ARBA00023274"/>
    </source>
</evidence>
<keyword evidence="4 8" id="KW-0689">Ribosomal protein</keyword>
<reference evidence="9" key="1">
    <citation type="submission" date="2016-05" db="EMBL/GenBank/DDBJ databases">
        <title>Comparative genomics of biotechnologically important yeasts.</title>
        <authorList>
            <consortium name="DOE Joint Genome Institute"/>
            <person name="Riley R."/>
            <person name="Haridas S."/>
            <person name="Wolfe K.H."/>
            <person name="Lopes M.R."/>
            <person name="Hittinger C.T."/>
            <person name="Goker M."/>
            <person name="Salamov A."/>
            <person name="Wisecaver J."/>
            <person name="Long T.M."/>
            <person name="Aerts A.L."/>
            <person name="Barry K."/>
            <person name="Choi C."/>
            <person name="Clum A."/>
            <person name="Coughlan A.Y."/>
            <person name="Deshpande S."/>
            <person name="Douglass A.P."/>
            <person name="Hanson S.J."/>
            <person name="Klenk H.-P."/>
            <person name="Labutti K."/>
            <person name="Lapidus A."/>
            <person name="Lindquist E."/>
            <person name="Lipzen A."/>
            <person name="Meier-Kolthoff J.P."/>
            <person name="Ohm R.A."/>
            <person name="Otillar R.P."/>
            <person name="Pangilinan J."/>
            <person name="Peng Y."/>
            <person name="Rokas A."/>
            <person name="Rosa C.A."/>
            <person name="Scheuner C."/>
            <person name="Sibirny A.A."/>
            <person name="Slot J.C."/>
            <person name="Stielow J.B."/>
            <person name="Sun H."/>
            <person name="Kurtzman C.P."/>
            <person name="Blackwell M."/>
            <person name="Grigoriev I.V."/>
            <person name="Jeffries T.W."/>
        </authorList>
    </citation>
    <scope>NUCLEOTIDE SEQUENCE [LARGE SCALE GENOMIC DNA]</scope>
    <source>
        <strain evidence="9">NRRL Y-17324</strain>
    </source>
</reference>
<dbReference type="Gene3D" id="3.40.50.300">
    <property type="entry name" value="P-loop containing nucleotide triphosphate hydrolases"/>
    <property type="match status" value="1"/>
</dbReference>
<dbReference type="GO" id="GO:0032543">
    <property type="term" value="P:mitochondrial translation"/>
    <property type="evidence" value="ECO:0007669"/>
    <property type="project" value="InterPro"/>
</dbReference>
<keyword evidence="9" id="KW-1185">Reference proteome</keyword>
<dbReference type="GeneID" id="30980595"/>
<evidence type="ECO:0000256" key="3">
    <source>
        <dbReference type="ARBA" id="ARBA00022946"/>
    </source>
</evidence>
<dbReference type="InterPro" id="IPR017082">
    <property type="entry name" value="Ribosomal_mS29_fun"/>
</dbReference>
<organism evidence="8 9">
    <name type="scientific">Suhomyces tanzawaensis NRRL Y-17324</name>
    <dbReference type="NCBI Taxonomy" id="984487"/>
    <lineage>
        <taxon>Eukaryota</taxon>
        <taxon>Fungi</taxon>
        <taxon>Dikarya</taxon>
        <taxon>Ascomycota</taxon>
        <taxon>Saccharomycotina</taxon>
        <taxon>Pichiomycetes</taxon>
        <taxon>Debaryomycetaceae</taxon>
        <taxon>Suhomyces</taxon>
    </lineage>
</organism>
<evidence type="ECO:0000313" key="9">
    <source>
        <dbReference type="Proteomes" id="UP000094285"/>
    </source>
</evidence>
<evidence type="ECO:0000313" key="8">
    <source>
        <dbReference type="EMBL" id="ODV81924.1"/>
    </source>
</evidence>
<dbReference type="AlphaFoldDB" id="A0A1E4SQZ3"/>
<comment type="subcellular location">
    <subcellularLocation>
        <location evidence="1">Mitochondrion</location>
    </subcellularLocation>
</comment>
<keyword evidence="3" id="KW-0809">Transit peptide</keyword>
<evidence type="ECO:0000256" key="1">
    <source>
        <dbReference type="ARBA" id="ARBA00004173"/>
    </source>
</evidence>
<dbReference type="PANTHER" id="PTHR12810">
    <property type="entry name" value="MITOCHONDRIAL 28S RIBOSOMAL PROTEIN S29"/>
    <property type="match status" value="1"/>
</dbReference>
<dbReference type="GO" id="GO:0003735">
    <property type="term" value="F:structural constituent of ribosome"/>
    <property type="evidence" value="ECO:0007669"/>
    <property type="project" value="TreeGrafter"/>
</dbReference>
<evidence type="ECO:0000256" key="5">
    <source>
        <dbReference type="ARBA" id="ARBA00023128"/>
    </source>
</evidence>
<sequence>MLRLARLARAQATASPSTKAFSTTSVTMKKAAPSTPARKTKIAFKVLREQTKTKKPGMTHLEFKDAVGALGFEKMAADLSALELNKLSFEHLAALKAQVTRYDAKVEPKLKTLGSFKKLQHHELFQNPVSLVSENTLRLAQELIAKLDSTASKDNRICLVGPNGVGKSTLLTQAKALALAQHEDVVLLHIDNGVNLVNGSSDYIFNQKSGKYQQPMLTKRWIYKLRQVNEEVFKKMKLTRDISFQSNRVDYNLKKNVNTVYELLLHNHDFGKFAPTSAFAFFVDELVAHSKNFPVLFSIDNFNGITDYSQTKYHHPDFSHIHLSEFEMGDFVLKVTGGALSFAKGGVLLAKTSDFGQHRSTLDVALGIEEYDPYSKKKFLDVEVANTLKQNGSIKPFEVKTWTKDESKELLKFYQDAGVLFVNDYKTKESNQTAKEILEEKAAVRAGKLEQHEFDPVRHFDRIVNNQYTISGGNPAHLLKASAFIF</sequence>
<name>A0A1E4SQZ3_9ASCO</name>
<proteinExistence type="inferred from homology"/>
<dbReference type="PANTHER" id="PTHR12810:SF0">
    <property type="entry name" value="SMALL RIBOSOMAL SUBUNIT PROTEIN MS29"/>
    <property type="match status" value="1"/>
</dbReference>
<keyword evidence="5" id="KW-0496">Mitochondrion</keyword>
<dbReference type="OrthoDB" id="274828at2759"/>
<dbReference type="Pfam" id="PF10236">
    <property type="entry name" value="DAP3"/>
    <property type="match status" value="1"/>
</dbReference>
<evidence type="ECO:0000256" key="2">
    <source>
        <dbReference type="ARBA" id="ARBA00009863"/>
    </source>
</evidence>
<dbReference type="Proteomes" id="UP000094285">
    <property type="component" value="Unassembled WGS sequence"/>
</dbReference>
<dbReference type="EMBL" id="KV453909">
    <property type="protein sequence ID" value="ODV81924.1"/>
    <property type="molecule type" value="Genomic_DNA"/>
</dbReference>
<dbReference type="InterPro" id="IPR027417">
    <property type="entry name" value="P-loop_NTPase"/>
</dbReference>
<dbReference type="GO" id="GO:0005763">
    <property type="term" value="C:mitochondrial small ribosomal subunit"/>
    <property type="evidence" value="ECO:0007669"/>
    <property type="project" value="InterPro"/>
</dbReference>
<evidence type="ECO:0000256" key="4">
    <source>
        <dbReference type="ARBA" id="ARBA00022980"/>
    </source>
</evidence>
<evidence type="ECO:0000256" key="7">
    <source>
        <dbReference type="ARBA" id="ARBA00035140"/>
    </source>
</evidence>
<dbReference type="PIRSF" id="PIRSF036996">
    <property type="entry name" value="RSM23"/>
    <property type="match status" value="1"/>
</dbReference>
<dbReference type="SUPFAM" id="SSF52540">
    <property type="entry name" value="P-loop containing nucleoside triphosphate hydrolases"/>
    <property type="match status" value="1"/>
</dbReference>
<dbReference type="STRING" id="984487.A0A1E4SQZ3"/>
<gene>
    <name evidence="8" type="ORF">CANTADRAFT_19529</name>
</gene>
<dbReference type="RefSeq" id="XP_020067046.1">
    <property type="nucleotide sequence ID" value="XM_020206458.1"/>
</dbReference>
<accession>A0A1E4SQZ3</accession>